<protein>
    <submittedName>
        <fullName evidence="8">IQ domain-containing protein G</fullName>
    </submittedName>
</protein>
<dbReference type="OrthoDB" id="10254713at2759"/>
<keyword evidence="5" id="KW-0966">Cell projection</keyword>
<dbReference type="GO" id="GO:0044782">
    <property type="term" value="P:cilium organization"/>
    <property type="evidence" value="ECO:0007669"/>
    <property type="project" value="TreeGrafter"/>
</dbReference>
<reference evidence="8 9" key="1">
    <citation type="submission" date="2019-03" db="EMBL/GenBank/DDBJ databases">
        <title>First draft genome of Liparis tanakae, snailfish: a comprehensive survey of snailfish specific genes.</title>
        <authorList>
            <person name="Kim W."/>
            <person name="Song I."/>
            <person name="Jeong J.-H."/>
            <person name="Kim D."/>
            <person name="Kim S."/>
            <person name="Ryu S."/>
            <person name="Song J.Y."/>
            <person name="Lee S.K."/>
        </authorList>
    </citation>
    <scope>NUCLEOTIDE SEQUENCE [LARGE SCALE GENOMIC DNA]</scope>
    <source>
        <tissue evidence="8">Muscle</tissue>
    </source>
</reference>
<evidence type="ECO:0000256" key="2">
    <source>
        <dbReference type="ARBA" id="ARBA00004316"/>
    </source>
</evidence>
<comment type="subcellular location">
    <subcellularLocation>
        <location evidence="2">Cell projection</location>
    </subcellularLocation>
    <subcellularLocation>
        <location evidence="1">Cytoplasm</location>
        <location evidence="1">Cytoskeleton</location>
    </subcellularLocation>
</comment>
<keyword evidence="4" id="KW-0206">Cytoskeleton</keyword>
<feature type="coiled-coil region" evidence="6">
    <location>
        <begin position="224"/>
        <end position="258"/>
    </location>
</feature>
<evidence type="ECO:0000313" key="9">
    <source>
        <dbReference type="Proteomes" id="UP000314294"/>
    </source>
</evidence>
<dbReference type="GO" id="GO:0005737">
    <property type="term" value="C:cytoplasm"/>
    <property type="evidence" value="ECO:0007669"/>
    <property type="project" value="TreeGrafter"/>
</dbReference>
<dbReference type="EMBL" id="SRLO01000131">
    <property type="protein sequence ID" value="TNN72924.1"/>
    <property type="molecule type" value="Genomic_DNA"/>
</dbReference>
<dbReference type="InterPro" id="IPR042618">
    <property type="entry name" value="IQCG"/>
</dbReference>
<keyword evidence="9" id="KW-1185">Reference proteome</keyword>
<keyword evidence="3" id="KW-0963">Cytoplasm</keyword>
<evidence type="ECO:0000256" key="7">
    <source>
        <dbReference type="SAM" id="MobiDB-lite"/>
    </source>
</evidence>
<feature type="compositionally biased region" description="Basic residues" evidence="7">
    <location>
        <begin position="298"/>
        <end position="318"/>
    </location>
</feature>
<dbReference type="GO" id="GO:0005856">
    <property type="term" value="C:cytoskeleton"/>
    <property type="evidence" value="ECO:0007669"/>
    <property type="project" value="UniProtKB-SubCell"/>
</dbReference>
<proteinExistence type="predicted"/>
<sequence>MCQSRITPSPVHSVQLNSLQIDKHKTEMFSRIQSLGLAAVLEDCSTQLDVLGLTLAVQMDRQRGPAAEQEKARLTKLRICCQSVSQQVFKLHSELEEKQSCSSFLKVVEEVEQRKKAEDMSLLSRDLNDQLNEQSSRKKFEEKIRVLDMLRDTKRAEELEDQRELLQIKLKQEKDVHERSVQFLQSRHKQQLQQLQQSTGPMLQEKEQELNSLCCKRTVNLDRLSEMRRKVKEMEQVVLEEQEELKELRRQQAEARAATKSSQILTLASVNGQLQAWWRGCMVRQGLGSFKKADDKKGKKKKGKKTKEGKKTGKKNRK</sequence>
<accession>A0A4Z2I6I1</accession>
<comment type="caution">
    <text evidence="8">The sequence shown here is derived from an EMBL/GenBank/DDBJ whole genome shotgun (WGS) entry which is preliminary data.</text>
</comment>
<dbReference type="AlphaFoldDB" id="A0A4Z2I6I1"/>
<dbReference type="PANTHER" id="PTHR14871">
    <property type="entry name" value="DYNEIN REGULATORY COMPLEX PROTEIN 9"/>
    <property type="match status" value="1"/>
</dbReference>
<evidence type="ECO:0000256" key="5">
    <source>
        <dbReference type="ARBA" id="ARBA00023273"/>
    </source>
</evidence>
<keyword evidence="6" id="KW-0175">Coiled coil</keyword>
<evidence type="ECO:0000256" key="4">
    <source>
        <dbReference type="ARBA" id="ARBA00023212"/>
    </source>
</evidence>
<evidence type="ECO:0000256" key="6">
    <source>
        <dbReference type="SAM" id="Coils"/>
    </source>
</evidence>
<feature type="coiled-coil region" evidence="6">
    <location>
        <begin position="149"/>
        <end position="176"/>
    </location>
</feature>
<organism evidence="8 9">
    <name type="scientific">Liparis tanakae</name>
    <name type="common">Tanaka's snailfish</name>
    <dbReference type="NCBI Taxonomy" id="230148"/>
    <lineage>
        <taxon>Eukaryota</taxon>
        <taxon>Metazoa</taxon>
        <taxon>Chordata</taxon>
        <taxon>Craniata</taxon>
        <taxon>Vertebrata</taxon>
        <taxon>Euteleostomi</taxon>
        <taxon>Actinopterygii</taxon>
        <taxon>Neopterygii</taxon>
        <taxon>Teleostei</taxon>
        <taxon>Neoteleostei</taxon>
        <taxon>Acanthomorphata</taxon>
        <taxon>Eupercaria</taxon>
        <taxon>Perciformes</taxon>
        <taxon>Cottioidei</taxon>
        <taxon>Cottales</taxon>
        <taxon>Liparidae</taxon>
        <taxon>Liparis</taxon>
    </lineage>
</organism>
<feature type="region of interest" description="Disordered" evidence="7">
    <location>
        <begin position="289"/>
        <end position="318"/>
    </location>
</feature>
<dbReference type="GO" id="GO:0031514">
    <property type="term" value="C:motile cilium"/>
    <property type="evidence" value="ECO:0007669"/>
    <property type="project" value="TreeGrafter"/>
</dbReference>
<dbReference type="PANTHER" id="PTHR14871:SF1">
    <property type="entry name" value="DYNEIN REGULATORY COMPLEX PROTEIN 9"/>
    <property type="match status" value="1"/>
</dbReference>
<evidence type="ECO:0000256" key="3">
    <source>
        <dbReference type="ARBA" id="ARBA00022490"/>
    </source>
</evidence>
<evidence type="ECO:0000313" key="8">
    <source>
        <dbReference type="EMBL" id="TNN72924.1"/>
    </source>
</evidence>
<dbReference type="Proteomes" id="UP000314294">
    <property type="component" value="Unassembled WGS sequence"/>
</dbReference>
<evidence type="ECO:0000256" key="1">
    <source>
        <dbReference type="ARBA" id="ARBA00004245"/>
    </source>
</evidence>
<gene>
    <name evidence="8" type="primary">Iqcg</name>
    <name evidence="8" type="ORF">EYF80_016853</name>
</gene>
<name>A0A4Z2I6I1_9TELE</name>